<dbReference type="Proteomes" id="UP001199631">
    <property type="component" value="Unassembled WGS sequence"/>
</dbReference>
<protein>
    <submittedName>
        <fullName evidence="2">Uncharacterized protein</fullName>
    </submittedName>
</protein>
<keyword evidence="1" id="KW-0732">Signal</keyword>
<evidence type="ECO:0000313" key="3">
    <source>
        <dbReference type="Proteomes" id="UP001199631"/>
    </source>
</evidence>
<comment type="caution">
    <text evidence="2">The sequence shown here is derived from an EMBL/GenBank/DDBJ whole genome shotgun (WGS) entry which is preliminary data.</text>
</comment>
<keyword evidence="3" id="KW-1185">Reference proteome</keyword>
<sequence length="127" mass="14262">MKKILLASLFTFTLLLCFAGVQTFAEDTKETEKIDIQSAVRAYVPGVVYGTHYVPKTVTVRSSHGGSNHFTFRPGDGKEYSGYEGTSRSFTHTYKNNTYKEYTISARVTNMEYGPSPWAYGTARISY</sequence>
<dbReference type="RefSeq" id="WP_036577865.1">
    <property type="nucleotide sequence ID" value="NZ_JAIFZM010000001.1"/>
</dbReference>
<name>A0AAW5B2N0_9BACI</name>
<feature type="signal peptide" evidence="1">
    <location>
        <begin position="1"/>
        <end position="25"/>
    </location>
</feature>
<evidence type="ECO:0000313" key="2">
    <source>
        <dbReference type="EMBL" id="MCG3417657.1"/>
    </source>
</evidence>
<reference evidence="2 3" key="1">
    <citation type="journal article" date="2022" name="Evol. Bioinform. Online">
        <title>Draft Genome Sequence of Oceanobacillus jordanicus Strain GSFE11, a Halotolerant Plant Growth-Promoting Bacterial Endophyte Isolated From the Jordan Valley.</title>
        <authorList>
            <person name="Alhindi T."/>
            <person name="Albdaiwi R."/>
        </authorList>
    </citation>
    <scope>NUCLEOTIDE SEQUENCE [LARGE SCALE GENOMIC DNA]</scope>
    <source>
        <strain evidence="2 3">GSFE11</strain>
    </source>
</reference>
<evidence type="ECO:0000256" key="1">
    <source>
        <dbReference type="SAM" id="SignalP"/>
    </source>
</evidence>
<feature type="chain" id="PRO_5043666487" evidence="1">
    <location>
        <begin position="26"/>
        <end position="127"/>
    </location>
</feature>
<accession>A0AAW5B2N0</accession>
<dbReference type="AlphaFoldDB" id="A0AAW5B2N0"/>
<organism evidence="2 3">
    <name type="scientific">Oceanobacillus jordanicus</name>
    <dbReference type="NCBI Taxonomy" id="2867266"/>
    <lineage>
        <taxon>Bacteria</taxon>
        <taxon>Bacillati</taxon>
        <taxon>Bacillota</taxon>
        <taxon>Bacilli</taxon>
        <taxon>Bacillales</taxon>
        <taxon>Bacillaceae</taxon>
        <taxon>Oceanobacillus</taxon>
    </lineage>
</organism>
<proteinExistence type="predicted"/>
<gene>
    <name evidence="2" type="ORF">K3T81_00725</name>
</gene>
<dbReference type="EMBL" id="JAIFZM010000001">
    <property type="protein sequence ID" value="MCG3417657.1"/>
    <property type="molecule type" value="Genomic_DNA"/>
</dbReference>